<reference evidence="6 7" key="1">
    <citation type="submission" date="2018-03" db="EMBL/GenBank/DDBJ databases">
        <title>Genomic Encyclopedia of Archaeal and Bacterial Type Strains, Phase II (KMG-II): from individual species to whole genera.</title>
        <authorList>
            <person name="Goeker M."/>
        </authorList>
    </citation>
    <scope>NUCLEOTIDE SEQUENCE [LARGE SCALE GENOMIC DNA]</scope>
    <source>
        <strain evidence="6 7">DSM 29328</strain>
    </source>
</reference>
<dbReference type="Gene3D" id="3.40.640.10">
    <property type="entry name" value="Type I PLP-dependent aspartate aminotransferase-like (Major domain)"/>
    <property type="match status" value="1"/>
</dbReference>
<dbReference type="PIRSF" id="PIRSF000521">
    <property type="entry name" value="Transaminase_4ab_Lys_Orn"/>
    <property type="match status" value="1"/>
</dbReference>
<organism evidence="6 7">
    <name type="scientific">Aliiruegeria haliotis</name>
    <dbReference type="NCBI Taxonomy" id="1280846"/>
    <lineage>
        <taxon>Bacteria</taxon>
        <taxon>Pseudomonadati</taxon>
        <taxon>Pseudomonadota</taxon>
        <taxon>Alphaproteobacteria</taxon>
        <taxon>Rhodobacterales</taxon>
        <taxon>Roseobacteraceae</taxon>
        <taxon>Aliiruegeria</taxon>
    </lineage>
</organism>
<dbReference type="InterPro" id="IPR015421">
    <property type="entry name" value="PyrdxlP-dep_Trfase_major"/>
</dbReference>
<dbReference type="GO" id="GO:0030170">
    <property type="term" value="F:pyridoxal phosphate binding"/>
    <property type="evidence" value="ECO:0007669"/>
    <property type="project" value="InterPro"/>
</dbReference>
<dbReference type="SUPFAM" id="SSF53383">
    <property type="entry name" value="PLP-dependent transferases"/>
    <property type="match status" value="1"/>
</dbReference>
<dbReference type="Proteomes" id="UP000239480">
    <property type="component" value="Unassembled WGS sequence"/>
</dbReference>
<dbReference type="InterPro" id="IPR015424">
    <property type="entry name" value="PyrdxlP-dep_Trfase"/>
</dbReference>
<name>A0A2T0RVG3_9RHOB</name>
<comment type="cofactor">
    <cofactor evidence="1">
        <name>pyridoxal 5'-phosphate</name>
        <dbReference type="ChEBI" id="CHEBI:597326"/>
    </cofactor>
</comment>
<evidence type="ECO:0000256" key="4">
    <source>
        <dbReference type="ARBA" id="ARBA00022898"/>
    </source>
</evidence>
<protein>
    <submittedName>
        <fullName evidence="6">Taurine-pyruvate aminotransferase</fullName>
    </submittedName>
</protein>
<dbReference type="InterPro" id="IPR005814">
    <property type="entry name" value="Aminotrans_3"/>
</dbReference>
<keyword evidence="6" id="KW-0670">Pyruvate</keyword>
<dbReference type="GO" id="GO:0008483">
    <property type="term" value="F:transaminase activity"/>
    <property type="evidence" value="ECO:0007669"/>
    <property type="project" value="UniProtKB-KW"/>
</dbReference>
<evidence type="ECO:0000256" key="2">
    <source>
        <dbReference type="ARBA" id="ARBA00008954"/>
    </source>
</evidence>
<keyword evidence="7" id="KW-1185">Reference proteome</keyword>
<dbReference type="InterPro" id="IPR049704">
    <property type="entry name" value="Aminotrans_3_PPA_site"/>
</dbReference>
<keyword evidence="6" id="KW-0808">Transferase</keyword>
<keyword evidence="3 6" id="KW-0032">Aminotransferase</keyword>
<keyword evidence="4 5" id="KW-0663">Pyridoxal phosphate</keyword>
<evidence type="ECO:0000256" key="5">
    <source>
        <dbReference type="RuleBase" id="RU003560"/>
    </source>
</evidence>
<comment type="similarity">
    <text evidence="2 5">Belongs to the class-III pyridoxal-phosphate-dependent aminotransferase family.</text>
</comment>
<gene>
    <name evidence="6" type="ORF">CLV78_102315</name>
</gene>
<evidence type="ECO:0000256" key="3">
    <source>
        <dbReference type="ARBA" id="ARBA00022576"/>
    </source>
</evidence>
<dbReference type="InterPro" id="IPR015422">
    <property type="entry name" value="PyrdxlP-dep_Trfase_small"/>
</dbReference>
<dbReference type="Pfam" id="PF00202">
    <property type="entry name" value="Aminotran_3"/>
    <property type="match status" value="1"/>
</dbReference>
<dbReference type="AlphaFoldDB" id="A0A2T0RVG3"/>
<evidence type="ECO:0000256" key="1">
    <source>
        <dbReference type="ARBA" id="ARBA00001933"/>
    </source>
</evidence>
<evidence type="ECO:0000313" key="7">
    <source>
        <dbReference type="Proteomes" id="UP000239480"/>
    </source>
</evidence>
<dbReference type="EMBL" id="PVTD01000002">
    <property type="protein sequence ID" value="PRY25138.1"/>
    <property type="molecule type" value="Genomic_DNA"/>
</dbReference>
<sequence>MNVSLTANDISRVVEADRAHIWHHLLQHKPLETNDPRIMVEGKGMRLWDATGREHLDAVSGGVWTVNVGYGRESIADAVRDQLVKLNYFAQSAGSIPGSMFAEALIAKMPGLSRVYYVNSGTEANEKAFKMVRQIAHKRHGGRKHKILYRERDYHGSSITAISAGGQPERNLQYGPYTPGFVEVPHCLEYRAQWDVENYGERAADAIEEVILREGPDTVGALCLEPVTAGGGVITPPEGYWQRVREICDKYEILLHIDEVVCGVGRTGTWFGYQQYGIEPDFVTMAKGVASGYAAIACMVTNEKVFALFKDDAEDPLNYFRDISTFGGCTAGPAAALENMRIIENEDLLANTTAMGERMLGNLQSLMEKHKVIGDVRGKGLFLGAELVADRATKEPVAEKLAQAVVAECGAQGVIIGVTNRSLPGFNNTLCFSPALIATPDDIDQITEAVDVALGRVFS</sequence>
<dbReference type="PANTHER" id="PTHR43094:SF1">
    <property type="entry name" value="AMINOTRANSFERASE CLASS-III"/>
    <property type="match status" value="1"/>
</dbReference>
<dbReference type="Gene3D" id="3.90.1150.10">
    <property type="entry name" value="Aspartate Aminotransferase, domain 1"/>
    <property type="match status" value="1"/>
</dbReference>
<dbReference type="RefSeq" id="WP_106204066.1">
    <property type="nucleotide sequence ID" value="NZ_PVTD01000002.1"/>
</dbReference>
<dbReference type="PROSITE" id="PS00600">
    <property type="entry name" value="AA_TRANSFER_CLASS_3"/>
    <property type="match status" value="1"/>
</dbReference>
<evidence type="ECO:0000313" key="6">
    <source>
        <dbReference type="EMBL" id="PRY25138.1"/>
    </source>
</evidence>
<dbReference type="PANTHER" id="PTHR43094">
    <property type="entry name" value="AMINOTRANSFERASE"/>
    <property type="match status" value="1"/>
</dbReference>
<dbReference type="FunFam" id="3.40.640.10:FF:000004">
    <property type="entry name" value="Acetylornithine aminotransferase"/>
    <property type="match status" value="1"/>
</dbReference>
<accession>A0A2T0RVG3</accession>
<comment type="caution">
    <text evidence="6">The sequence shown here is derived from an EMBL/GenBank/DDBJ whole genome shotgun (WGS) entry which is preliminary data.</text>
</comment>
<dbReference type="OrthoDB" id="9801834at2"/>
<proteinExistence type="inferred from homology"/>
<dbReference type="CDD" id="cd00610">
    <property type="entry name" value="OAT_like"/>
    <property type="match status" value="1"/>
</dbReference>